<comment type="caution">
    <text evidence="2">The sequence shown here is derived from an EMBL/GenBank/DDBJ whole genome shotgun (WGS) entry which is preliminary data.</text>
</comment>
<reference evidence="2 3" key="1">
    <citation type="submission" date="2021-03" db="EMBL/GenBank/DDBJ databases">
        <authorList>
            <person name="Peeters C."/>
        </authorList>
    </citation>
    <scope>NUCLEOTIDE SEQUENCE [LARGE SCALE GENOMIC DNA]</scope>
    <source>
        <strain evidence="2 3">LMG 26411</strain>
    </source>
</reference>
<sequence length="415" mass="43035">MESIVGYLIALMLSMLSFAGFATWAKAGVTNVQTSAASSQMLVFDKAALQFVQDEAATLVGQATATVPVSVTPAMLVSGGYLPAGFSATNVFGQTWLLQVLQPTPNSLQAIVTSQGGRAITDTRQLVQIAAQAGAQGGFVPYAGQNGDPTMAPTSAYGAYGAWQVPLANFTNPGSGRLASLLAFTGAQANNGYLYRVQVPGHPELNKMQTSIDMGGNDLNTAGRVTANSALTSGGETYLTNTGAPGTACGVETSTRRSTTGTGFVICWGGIWQPIGTAVANVTDGMWCGNNGQFATNGSNVGYICKGNRYVSLNNALGNLVVTRKIDNVTDQMTFAKDNCPGGSPWALYTSKQQMMNITGSVMPPIEGTYFAMVDGGWYWAAQASAISPSTWYSGNDVGAIGGQLVGTVTTGCIY</sequence>
<organism evidence="2 3">
    <name type="scientific">Cupriavidus numazuensis</name>
    <dbReference type="NCBI Taxonomy" id="221992"/>
    <lineage>
        <taxon>Bacteria</taxon>
        <taxon>Pseudomonadati</taxon>
        <taxon>Pseudomonadota</taxon>
        <taxon>Betaproteobacteria</taxon>
        <taxon>Burkholderiales</taxon>
        <taxon>Burkholderiaceae</taxon>
        <taxon>Cupriavidus</taxon>
    </lineage>
</organism>
<accession>A0ABM8TN03</accession>
<dbReference type="Proteomes" id="UP000672657">
    <property type="component" value="Unassembled WGS sequence"/>
</dbReference>
<feature type="domain" description="Bacterial shufflon protein N-terminal" evidence="1">
    <location>
        <begin position="35"/>
        <end position="235"/>
    </location>
</feature>
<evidence type="ECO:0000259" key="1">
    <source>
        <dbReference type="Pfam" id="PF04917"/>
    </source>
</evidence>
<dbReference type="Pfam" id="PF04917">
    <property type="entry name" value="Shufflon_N"/>
    <property type="match status" value="1"/>
</dbReference>
<protein>
    <recommendedName>
        <fullName evidence="1">Bacterial shufflon protein N-terminal domain-containing protein</fullName>
    </recommendedName>
</protein>
<dbReference type="EMBL" id="CAJPVI010000033">
    <property type="protein sequence ID" value="CAG2155455.1"/>
    <property type="molecule type" value="Genomic_DNA"/>
</dbReference>
<proteinExistence type="predicted"/>
<dbReference type="InterPro" id="IPR007001">
    <property type="entry name" value="Shufflon_N"/>
</dbReference>
<evidence type="ECO:0000313" key="3">
    <source>
        <dbReference type="Proteomes" id="UP000672657"/>
    </source>
</evidence>
<evidence type="ECO:0000313" key="2">
    <source>
        <dbReference type="EMBL" id="CAG2155455.1"/>
    </source>
</evidence>
<dbReference type="RefSeq" id="WP_211955868.1">
    <property type="nucleotide sequence ID" value="NZ_CAJPVI010000033.1"/>
</dbReference>
<name>A0ABM8TN03_9BURK</name>
<gene>
    <name evidence="2" type="ORF">LMG26411_04949</name>
</gene>
<keyword evidence="3" id="KW-1185">Reference proteome</keyword>